<reference evidence="2 3" key="1">
    <citation type="submission" date="2018-06" db="EMBL/GenBank/DDBJ databases">
        <title>Complete genome of Desulfovibrio marinus P48SEP.</title>
        <authorList>
            <person name="Crispim J.S."/>
            <person name="Vidigal P.M.P."/>
            <person name="Silva L.C.F."/>
            <person name="Araujo L.C."/>
            <person name="Laguardia C.N."/>
            <person name="Dias R.S."/>
            <person name="Sousa M.P."/>
            <person name="Paula S.O."/>
            <person name="Silva C."/>
        </authorList>
    </citation>
    <scope>NUCLEOTIDE SEQUENCE [LARGE SCALE GENOMIC DNA]</scope>
    <source>
        <strain evidence="2 3">P48SEP</strain>
    </source>
</reference>
<evidence type="ECO:0000256" key="1">
    <source>
        <dbReference type="SAM" id="MobiDB-lite"/>
    </source>
</evidence>
<feature type="region of interest" description="Disordered" evidence="1">
    <location>
        <begin position="1054"/>
        <end position="1127"/>
    </location>
</feature>
<protein>
    <submittedName>
        <fullName evidence="2">Uncharacterized protein</fullName>
    </submittedName>
</protein>
<dbReference type="EMBL" id="QMIF01000026">
    <property type="protein sequence ID" value="TVM30255.1"/>
    <property type="molecule type" value="Genomic_DNA"/>
</dbReference>
<feature type="compositionally biased region" description="Basic and acidic residues" evidence="1">
    <location>
        <begin position="1102"/>
        <end position="1115"/>
    </location>
</feature>
<feature type="region of interest" description="Disordered" evidence="1">
    <location>
        <begin position="189"/>
        <end position="222"/>
    </location>
</feature>
<feature type="region of interest" description="Disordered" evidence="1">
    <location>
        <begin position="453"/>
        <end position="476"/>
    </location>
</feature>
<dbReference type="SUPFAM" id="SSF53955">
    <property type="entry name" value="Lysozyme-like"/>
    <property type="match status" value="1"/>
</dbReference>
<feature type="compositionally biased region" description="Basic and acidic residues" evidence="1">
    <location>
        <begin position="2645"/>
        <end position="2655"/>
    </location>
</feature>
<feature type="region of interest" description="Disordered" evidence="1">
    <location>
        <begin position="1250"/>
        <end position="1365"/>
    </location>
</feature>
<feature type="region of interest" description="Disordered" evidence="1">
    <location>
        <begin position="815"/>
        <end position="881"/>
    </location>
</feature>
<dbReference type="InterPro" id="IPR023346">
    <property type="entry name" value="Lysozyme-like_dom_sf"/>
</dbReference>
<dbReference type="Gene3D" id="1.10.530.10">
    <property type="match status" value="1"/>
</dbReference>
<feature type="region of interest" description="Disordered" evidence="1">
    <location>
        <begin position="2645"/>
        <end position="2668"/>
    </location>
</feature>
<dbReference type="RefSeq" id="WP_144307447.1">
    <property type="nucleotide sequence ID" value="NZ_QMIF01000026.1"/>
</dbReference>
<sequence>MQKMGAQAPAGLADDPWGEIEILDGPEEVDAHARFAPAASWGEIEILSEPESKSDNQTWVGKAWDAAKDIGGTAVGALSSPVKTGGAVIEALPRGAASYQKGMNLMDTAIAAGSLGAESDQVRFVASQIARKEYPYEGDEGQRRALEQSILERIGIEWDAGGDGSQTIGPYLQKYPDLLGSSSSGGLNPSALALPRRPLAGGPEETSKAVEQSLGRAAEHEADIQRMRKETAAERPAAYEVMTPREQRANYPEIWMGDMLGENVPAMAPGVIGTIASVVTKNPLPAVAGAAAYAPATTNELYDAIGQWEKENKVSLPEEDKAQAVLLMLVPHMGVEQLSNLVAVGLGEKAVAPLAGKIAGVQLGKKAVNSFMGRFLSKVGGSVPGKIARRVGEAAITGAAEELTQDTLGQAGVRIASGDKSVKVAPPDPYETAVGGALLESVMGIPGASFSAGRESIQDRRGAEQTAEPQRRGLVDEDAVRESQREQFGAILDMEEQLRARGVDMQQSDRAGWRALAMYANDNGLDEAVRVYQGLKAGGEAVSKEDAAELDALRKEFGSAEADEVEAVVQRQRRQQAATNPIEDLVRRTAQSMGFDEATALAMADIESNVGRAENRPGSQYLGVFQMGEDAARDVGINPATRDDPGVNIRAGIAYARINEERLRAQGIDLSAMSPEERAAMLYLAHNQGSGGAAEIYRAAIGQGEVSDETRRNMLNQSRELASDDPAQFMENVRQAMGSRMTRFSGGSPGVAATFNDVQDSWQPAPRNAEEVGALRREADTLHNRPDAASRRRYLQVQERLAQLEQQPGISESFAAREQAGQEQAAQDRRAPFMEVDEASRQREREQQAQDLRRRSDEELKARAERQRARGQEAAAERTEGMGSPAIRLTLDDVAGMGRSELLDTARGIGLRSPERMPNVKLRREVRKVVAERSRDGVFELMRRVDEDTARMGRNRALPAGQGFELLDREQTTAYQEGRQILTDRVAADREALKLPQGQGFEALIEAPQRVDSMKRADLLAMGQQLDLGLSARDSNQVMRRAIKAELQRQQTSLGGSFVGEADQAPGVSVEGNDSGGTTHAGPTHTRTDVGADEGLNVSIASKEERGNVEREKFESPLGPFRSRYKNGDAVGRISDESAAEINSLGFDTAPSDVTVTDRDIDYIEGRHGDQLDDDDVANLTRVIADPTEILPNISTDQSPQRDRSVLFVRKNGKSYVSIVEVSVGDGDNRLWNYWKMRPEKAEKYLAKFRDEKTRRQQPGGATSSSSSSLPGAPGVGKPEGLSGSQATDAGEKNITPESDSDKGGTAFKRAGRKENSRVPEGQVRPTIGRGAQAAAESTSPAQDESGGLQLPKESPDVQGEENVRTKAEMVNKRLSTPAQARMVDETVSAANEHLGGSTVVALHHPDDIPPHIRRMMSYNDMGTAGFYQDGKAYVMGWNAQSETDVADTVAHELTHAGLDRARIENAARKARGEKAQRIREALADVDATLDDIYRSHKADIDRLVAAGAPYEGDFDMRTLKGRRGVTEEWLAAHPLRGEHAWYDRYVAALRRLLRALGEAMGMDLNYSDIEIRNLLWQSGEQMRARHVAMKTGMPVPPVPAFQRTWHGSAKNDTERFALEYIGTGAGGRVFGWGFYLTGDRGLADRYRQLALGKQGAPETGGAVYEVDIPDNHRLLDWDKPITKQPHFVQYAFRAAHKQGMFTGKYADMSKLTGGDGYYRVKDWLYMTGQVPEGKSADQAASEWFAREGVHGNRHRNDYGSTSFVVWKEDALDILNRHVGGKKLKFKRRGKDVEDNPITAPAVGALDRAPTLGEIERYAKETGDKDMGTTRELLGSLQWLAKDNPGLVGFFEATRRRTQKRQQGFRHSTEPVADLLKGLNEKQRKDLVDVVWEIEGKPLKGQTERAFNEVKEGDETYYEVNDGHFKQLRDILVKHGVDPKVAEAVAAMRKSFDQSLALTWRAFASKAPKNQVAKLRQSFGRVHNYFPRMRFGDYFIRATDPETGEVVYREHFDAALFKTKKGRKLLEERKKAHPEWNWEAPKQVQGLPEEVYDSPVQTEAVAQIIRAAAQKTLGQDNEKYHDFERALMESAADVFKSRGHGSRMIRRSDRDIGGYEKANIERVFYSYHSGFNGWLTKMEAAMEYQAALNEIDAQKTPRVYAWAKRFTRDLLENNTKFDRSMDKVKSWIFFKYLAGAISTAAVNMTQNYVLGLPRLGMEVGTINATNNLFGGSAAAIRKMITNQKGTHLSADELSMLKDLHERGELDSQFMNEVLGSTRSRAGKLVGTVLKVGGWPMEVTEKFNRSSMALSAYRAARKGKIKRAETLKKFGYKLGQKWNHEDAMKFADEITIDTNFWMDKGNRPQIARGGKAGKLVNVFMTFRTFMLNTLQCWRWMAKQGGAGRLALAQSLAVSGLLGGLPSALPFIYGPLVAAIRGLLGYDPEDLAYEAFGPTGGRIVTNGVFAPLGVTIGTSLRMDLPVLSRLKADESFTQKAGRDILWSIIGASGSALLDVVDSGLSLIHGDFSEAAKKAAPRSIANVIRAHEGFTEGKTTRSGKGINRFGKAEPRKYSPGEAVLKGLSFQTTEDVVSRDEYQGRQQVAAWRDEKADRYAKMYLEGYREGNVDKMRKAMGKWRNHNAKYKDEPHKMIKSSPKDRAKRLLKGDMGPRLERSWAKTRDSLRYGVEGVEEQR</sequence>
<name>A0A6P1ZBY9_9BACT</name>
<evidence type="ECO:0000313" key="2">
    <source>
        <dbReference type="EMBL" id="TVM30255.1"/>
    </source>
</evidence>
<gene>
    <name evidence="2" type="ORF">DQK91_21370</name>
</gene>
<feature type="compositionally biased region" description="Basic and acidic residues" evidence="1">
    <location>
        <begin position="456"/>
        <end position="476"/>
    </location>
</feature>
<dbReference type="Proteomes" id="UP000434052">
    <property type="component" value="Unassembled WGS sequence"/>
</dbReference>
<feature type="compositionally biased region" description="Low complexity" evidence="1">
    <location>
        <begin position="816"/>
        <end position="825"/>
    </location>
</feature>
<proteinExistence type="predicted"/>
<organism evidence="2 3">
    <name type="scientific">Oceanidesulfovibrio marinus</name>
    <dbReference type="NCBI Taxonomy" id="370038"/>
    <lineage>
        <taxon>Bacteria</taxon>
        <taxon>Pseudomonadati</taxon>
        <taxon>Thermodesulfobacteriota</taxon>
        <taxon>Desulfovibrionia</taxon>
        <taxon>Desulfovibrionales</taxon>
        <taxon>Desulfovibrionaceae</taxon>
        <taxon>Oceanidesulfovibrio</taxon>
    </lineage>
</organism>
<evidence type="ECO:0000313" key="3">
    <source>
        <dbReference type="Proteomes" id="UP000434052"/>
    </source>
</evidence>
<accession>A0A6P1ZBY9</accession>
<feature type="compositionally biased region" description="Basic and acidic residues" evidence="1">
    <location>
        <begin position="826"/>
        <end position="880"/>
    </location>
</feature>
<comment type="caution">
    <text evidence="2">The sequence shown here is derived from an EMBL/GenBank/DDBJ whole genome shotgun (WGS) entry which is preliminary data.</text>
</comment>
<dbReference type="NCBIfam" id="NF032893">
    <property type="entry name" value="tail-700"/>
    <property type="match status" value="1"/>
</dbReference>
<dbReference type="OrthoDB" id="270332at2"/>